<dbReference type="InterPro" id="IPR024185">
    <property type="entry name" value="FTHF_cligase-like_sf"/>
</dbReference>
<dbReference type="PANTHER" id="PTHR23407">
    <property type="entry name" value="ATPASE INHIBITOR/5-FORMYLTETRAHYDROFOLATE CYCLO-LIGASE"/>
    <property type="match status" value="1"/>
</dbReference>
<keyword evidence="3 4" id="KW-0067">ATP-binding</keyword>
<comment type="similarity">
    <text evidence="1 4">Belongs to the 5-formyltetrahydrofolate cyclo-ligase family.</text>
</comment>
<dbReference type="Gene3D" id="3.40.50.10420">
    <property type="entry name" value="NagB/RpiA/CoA transferase-like"/>
    <property type="match status" value="1"/>
</dbReference>
<organism evidence="5 6">
    <name type="scientific">Salinisphaera aquimarina</name>
    <dbReference type="NCBI Taxonomy" id="2094031"/>
    <lineage>
        <taxon>Bacteria</taxon>
        <taxon>Pseudomonadati</taxon>
        <taxon>Pseudomonadota</taxon>
        <taxon>Gammaproteobacteria</taxon>
        <taxon>Salinisphaerales</taxon>
        <taxon>Salinisphaeraceae</taxon>
        <taxon>Salinisphaera</taxon>
    </lineage>
</organism>
<evidence type="ECO:0000256" key="1">
    <source>
        <dbReference type="ARBA" id="ARBA00010638"/>
    </source>
</evidence>
<name>A0ABV7EST6_9GAMM</name>
<keyword evidence="4" id="KW-0479">Metal-binding</keyword>
<accession>A0ABV7EST6</accession>
<dbReference type="PANTHER" id="PTHR23407:SF1">
    <property type="entry name" value="5-FORMYLTETRAHYDROFOLATE CYCLO-LIGASE"/>
    <property type="match status" value="1"/>
</dbReference>
<dbReference type="RefSeq" id="WP_380690469.1">
    <property type="nucleotide sequence ID" value="NZ_JBHRSS010000006.1"/>
</dbReference>
<dbReference type="SUPFAM" id="SSF100950">
    <property type="entry name" value="NagB/RpiA/CoA transferase-like"/>
    <property type="match status" value="1"/>
</dbReference>
<dbReference type="NCBIfam" id="TIGR02727">
    <property type="entry name" value="MTHFS_bact"/>
    <property type="match status" value="1"/>
</dbReference>
<evidence type="ECO:0000256" key="4">
    <source>
        <dbReference type="RuleBase" id="RU361279"/>
    </source>
</evidence>
<dbReference type="InterPro" id="IPR037171">
    <property type="entry name" value="NagB/RpiA_transferase-like"/>
</dbReference>
<dbReference type="Pfam" id="PF01812">
    <property type="entry name" value="5-FTHF_cyc-lig"/>
    <property type="match status" value="1"/>
</dbReference>
<keyword evidence="6" id="KW-1185">Reference proteome</keyword>
<dbReference type="GO" id="GO:0030272">
    <property type="term" value="F:5-formyltetrahydrofolate cyclo-ligase activity"/>
    <property type="evidence" value="ECO:0007669"/>
    <property type="project" value="UniProtKB-EC"/>
</dbReference>
<keyword evidence="2 4" id="KW-0547">Nucleotide-binding</keyword>
<dbReference type="EC" id="6.3.3.2" evidence="4"/>
<dbReference type="InterPro" id="IPR002698">
    <property type="entry name" value="FTHF_cligase"/>
</dbReference>
<dbReference type="PIRSF" id="PIRSF006806">
    <property type="entry name" value="FTHF_cligase"/>
    <property type="match status" value="1"/>
</dbReference>
<dbReference type="Proteomes" id="UP001595462">
    <property type="component" value="Unassembled WGS sequence"/>
</dbReference>
<dbReference type="EMBL" id="JBHRSS010000006">
    <property type="protein sequence ID" value="MFC3104908.1"/>
    <property type="molecule type" value="Genomic_DNA"/>
</dbReference>
<evidence type="ECO:0000256" key="2">
    <source>
        <dbReference type="ARBA" id="ARBA00022741"/>
    </source>
</evidence>
<evidence type="ECO:0000256" key="3">
    <source>
        <dbReference type="ARBA" id="ARBA00022840"/>
    </source>
</evidence>
<keyword evidence="5" id="KW-0436">Ligase</keyword>
<evidence type="ECO:0000313" key="6">
    <source>
        <dbReference type="Proteomes" id="UP001595462"/>
    </source>
</evidence>
<keyword evidence="4" id="KW-0460">Magnesium</keyword>
<gene>
    <name evidence="5" type="ORF">ACFOSU_13590</name>
</gene>
<evidence type="ECO:0000313" key="5">
    <source>
        <dbReference type="EMBL" id="MFC3104908.1"/>
    </source>
</evidence>
<protein>
    <recommendedName>
        <fullName evidence="4">5-formyltetrahydrofolate cyclo-ligase</fullName>
        <ecNumber evidence="4">6.3.3.2</ecNumber>
    </recommendedName>
</protein>
<comment type="catalytic activity">
    <reaction evidence="4">
        <text>(6S)-5-formyl-5,6,7,8-tetrahydrofolate + ATP = (6R)-5,10-methenyltetrahydrofolate + ADP + phosphate</text>
        <dbReference type="Rhea" id="RHEA:10488"/>
        <dbReference type="ChEBI" id="CHEBI:30616"/>
        <dbReference type="ChEBI" id="CHEBI:43474"/>
        <dbReference type="ChEBI" id="CHEBI:57455"/>
        <dbReference type="ChEBI" id="CHEBI:57457"/>
        <dbReference type="ChEBI" id="CHEBI:456216"/>
        <dbReference type="EC" id="6.3.3.2"/>
    </reaction>
</comment>
<comment type="caution">
    <text evidence="5">The sequence shown here is derived from an EMBL/GenBank/DDBJ whole genome shotgun (WGS) entry which is preliminary data.</text>
</comment>
<comment type="cofactor">
    <cofactor evidence="4">
        <name>Mg(2+)</name>
        <dbReference type="ChEBI" id="CHEBI:18420"/>
    </cofactor>
</comment>
<proteinExistence type="inferred from homology"/>
<sequence>MTDIPTQRRRALAARRALSPSARRQASHRACIRVARLPVFRRARQIGLYWPLASETDPRPLLAQLRPGQRVYLPRVNDQHLDFIAITDTHFSARLSPLGIYEPRGAPARRVEALDLLILPLAGFDDHAHRIGLGGGYYDRTLAAYAAGTGFRRPRLVGLAFEAQRVGRIQNRPWDIALDAVVSDARVYRGRTGGPVEGDRVG</sequence>
<reference evidence="6" key="1">
    <citation type="journal article" date="2019" name="Int. J. Syst. Evol. Microbiol.">
        <title>The Global Catalogue of Microorganisms (GCM) 10K type strain sequencing project: providing services to taxonomists for standard genome sequencing and annotation.</title>
        <authorList>
            <consortium name="The Broad Institute Genomics Platform"/>
            <consortium name="The Broad Institute Genome Sequencing Center for Infectious Disease"/>
            <person name="Wu L."/>
            <person name="Ma J."/>
        </authorList>
    </citation>
    <scope>NUCLEOTIDE SEQUENCE [LARGE SCALE GENOMIC DNA]</scope>
    <source>
        <strain evidence="6">KCTC 52640</strain>
    </source>
</reference>